<evidence type="ECO:0000313" key="2">
    <source>
        <dbReference type="EMBL" id="WAP69927.1"/>
    </source>
</evidence>
<evidence type="ECO:0000256" key="1">
    <source>
        <dbReference type="SAM" id="MobiDB-lite"/>
    </source>
</evidence>
<protein>
    <submittedName>
        <fullName evidence="2">Uncharacterized protein</fullName>
    </submittedName>
</protein>
<organism evidence="2 3">
    <name type="scientific">Jiella pelagia</name>
    <dbReference type="NCBI Taxonomy" id="2986949"/>
    <lineage>
        <taxon>Bacteria</taxon>
        <taxon>Pseudomonadati</taxon>
        <taxon>Pseudomonadota</taxon>
        <taxon>Alphaproteobacteria</taxon>
        <taxon>Hyphomicrobiales</taxon>
        <taxon>Aurantimonadaceae</taxon>
        <taxon>Jiella</taxon>
    </lineage>
</organism>
<dbReference type="EMBL" id="CP114029">
    <property type="protein sequence ID" value="WAP69927.1"/>
    <property type="molecule type" value="Genomic_DNA"/>
</dbReference>
<feature type="region of interest" description="Disordered" evidence="1">
    <location>
        <begin position="347"/>
        <end position="376"/>
    </location>
</feature>
<dbReference type="RefSeq" id="WP_268882352.1">
    <property type="nucleotide sequence ID" value="NZ_CP114029.1"/>
</dbReference>
<feature type="region of interest" description="Disordered" evidence="1">
    <location>
        <begin position="393"/>
        <end position="414"/>
    </location>
</feature>
<gene>
    <name evidence="2" type="ORF">OH818_07025</name>
</gene>
<accession>A0ABY7C2D3</accession>
<name>A0ABY7C2D3_9HYPH</name>
<sequence>MAGVGLMALWNPAGSITGLAVRVVLRAFAVLMVAVAVGSPLGASAQAAGSEDTLALIEERLRDTVADIVTRNCIGPAEAKPYTVTFYGLPINDPHFSANDRQRINQLVLTGLREARRVAVDVSAAGDAGALVPISGLGTADQSQLATALDRLASSTLPIVLKATRPEPDVARIDLSVFARGAGGAYGCNRSIAFNLALDTLEPKPDSRSSRDYLTLEGAYALALQNFAPRLRGLPGLYVKGDRKPACPYLDRAVERFQDSYYGTGQMDFGAGRIDRDLPDLLLGEPAEGSDAATLELVYTVPRQPADTLDILASLQAGGRLLARQRFSVAAETDEFNACREQPQVVAANDRVDDGPESNGAAPVEGGDRRASAEDEVELVQPVPAEDVPVRVVEPATPPDGVSTDPTPRADGTIPTIPVPVTPDGNGSNPGQGAGTDVAAVDDGANDEGPKPIDEPTVIDAIPAPQPPACQENGEILDFSVAPNVGRNGDRLALRALVRQCVPAFFGFGAGKVTPIPVEIFETSPASGGATAYEASPRTRKKLVLQDEDPLGLNKIVLFCSSCAVNPTNQDLVGWLRAIRGMLESDRRSATATLPGGVGYAFGSVEKVN</sequence>
<reference evidence="2" key="1">
    <citation type="submission" date="2022-12" db="EMBL/GenBank/DDBJ databases">
        <title>Jiella pelagia sp. nov., isolated from phosphonate enriched culture of Northwest Pacific surface seawater.</title>
        <authorList>
            <person name="Shin D.Y."/>
            <person name="Hwang C.Y."/>
        </authorList>
    </citation>
    <scope>NUCLEOTIDE SEQUENCE</scope>
    <source>
        <strain evidence="2">HL-NP1</strain>
    </source>
</reference>
<dbReference type="Proteomes" id="UP001164020">
    <property type="component" value="Chromosome"/>
</dbReference>
<proteinExistence type="predicted"/>
<keyword evidence="3" id="KW-1185">Reference proteome</keyword>
<evidence type="ECO:0000313" key="3">
    <source>
        <dbReference type="Proteomes" id="UP001164020"/>
    </source>
</evidence>